<dbReference type="PANTHER" id="PTHR45917:SF4">
    <property type="entry name" value="CALCIUM-BINDING PROTEIN 4"/>
    <property type="match status" value="1"/>
</dbReference>
<protein>
    <submittedName>
        <fullName evidence="6">Calcium binding protein 4</fullName>
    </submittedName>
</protein>
<evidence type="ECO:0000256" key="2">
    <source>
        <dbReference type="ARBA" id="ARBA00022737"/>
    </source>
</evidence>
<dbReference type="GO" id="GO:0005246">
    <property type="term" value="F:calcium channel regulator activity"/>
    <property type="evidence" value="ECO:0007669"/>
    <property type="project" value="TreeGrafter"/>
</dbReference>
<organism evidence="6 7">
    <name type="scientific">Vombatus ursinus</name>
    <name type="common">Common wombat</name>
    <dbReference type="NCBI Taxonomy" id="29139"/>
    <lineage>
        <taxon>Eukaryota</taxon>
        <taxon>Metazoa</taxon>
        <taxon>Chordata</taxon>
        <taxon>Craniata</taxon>
        <taxon>Vertebrata</taxon>
        <taxon>Euteleostomi</taxon>
        <taxon>Mammalia</taxon>
        <taxon>Metatheria</taxon>
        <taxon>Diprotodontia</taxon>
        <taxon>Vombatidae</taxon>
        <taxon>Vombatus</taxon>
    </lineage>
</organism>
<feature type="domain" description="EF-hand" evidence="5">
    <location>
        <begin position="201"/>
        <end position="236"/>
    </location>
</feature>
<dbReference type="GO" id="GO:0044325">
    <property type="term" value="F:transmembrane transporter binding"/>
    <property type="evidence" value="ECO:0007669"/>
    <property type="project" value="Ensembl"/>
</dbReference>
<dbReference type="GO" id="GO:0060040">
    <property type="term" value="P:retinal bipolar neuron differentiation"/>
    <property type="evidence" value="ECO:0007669"/>
    <property type="project" value="Ensembl"/>
</dbReference>
<proteinExistence type="predicted"/>
<dbReference type="OMA" id="DSHMSTR"/>
<dbReference type="GO" id="GO:0008594">
    <property type="term" value="P:photoreceptor cell morphogenesis"/>
    <property type="evidence" value="ECO:0007669"/>
    <property type="project" value="Ensembl"/>
</dbReference>
<reference evidence="7" key="1">
    <citation type="submission" date="2018-12" db="EMBL/GenBank/DDBJ databases">
        <authorList>
            <person name="Yazar S."/>
        </authorList>
    </citation>
    <scope>NUCLEOTIDE SEQUENCE [LARGE SCALE GENOMIC DNA]</scope>
</reference>
<sequence length="309" mass="34043">MGTESRGPGPEKPPSGETVRAKSEGGLLKDQSVRRSKREKGRRESQKGTGGGSGEKAEEQKPSGRGHEAEGEAGPGEGSQAALAPGHRRLSHRHRGDSYHDPAHKAYWPLLNSVFGKDRELGPEELDELLEAFNEFDTDQDGYLSYRDLGACMRTLGYMPTEMELIEISQHVKMRMGGCVDFEEFVELIGPKLRAETAHMLGIRELRIAFREFDADRDGRITVAELRAAAPALLGEPLVGPELEEMLREVDLNGDGHVDFDGEQSPHPHPTRSRNALLHPTLPLPAALMPHPLSRLPSPPEFVMMLSAR</sequence>
<dbReference type="AlphaFoldDB" id="A0A4X2M3L1"/>
<keyword evidence="2" id="KW-0677">Repeat</keyword>
<evidence type="ECO:0000313" key="6">
    <source>
        <dbReference type="Ensembl" id="ENSVURP00010032384.1"/>
    </source>
</evidence>
<feature type="region of interest" description="Disordered" evidence="4">
    <location>
        <begin position="1"/>
        <end position="102"/>
    </location>
</feature>
<dbReference type="PROSITE" id="PS50222">
    <property type="entry name" value="EF_HAND_2"/>
    <property type="match status" value="2"/>
</dbReference>
<dbReference type="InterPro" id="IPR002048">
    <property type="entry name" value="EF_hand_dom"/>
</dbReference>
<evidence type="ECO:0000259" key="5">
    <source>
        <dbReference type="PROSITE" id="PS50222"/>
    </source>
</evidence>
<dbReference type="SUPFAM" id="SSF47473">
    <property type="entry name" value="EF-hand"/>
    <property type="match status" value="1"/>
</dbReference>
<dbReference type="Gene3D" id="1.10.238.10">
    <property type="entry name" value="EF-hand"/>
    <property type="match status" value="2"/>
</dbReference>
<evidence type="ECO:0000256" key="3">
    <source>
        <dbReference type="ARBA" id="ARBA00022837"/>
    </source>
</evidence>
<keyword evidence="3" id="KW-0106">Calcium</keyword>
<keyword evidence="7" id="KW-1185">Reference proteome</keyword>
<dbReference type="Pfam" id="PF13499">
    <property type="entry name" value="EF-hand_7"/>
    <property type="match status" value="1"/>
</dbReference>
<feature type="region of interest" description="Disordered" evidence="4">
    <location>
        <begin position="254"/>
        <end position="277"/>
    </location>
</feature>
<feature type="compositionally biased region" description="Basic and acidic residues" evidence="4">
    <location>
        <begin position="254"/>
        <end position="266"/>
    </location>
</feature>
<dbReference type="Proteomes" id="UP000314987">
    <property type="component" value="Unassembled WGS sequence"/>
</dbReference>
<dbReference type="CDD" id="cd00051">
    <property type="entry name" value="EFh"/>
    <property type="match status" value="2"/>
</dbReference>
<dbReference type="Pfam" id="PF13405">
    <property type="entry name" value="EF-hand_6"/>
    <property type="match status" value="1"/>
</dbReference>
<reference evidence="6" key="3">
    <citation type="submission" date="2025-09" db="UniProtKB">
        <authorList>
            <consortium name="Ensembl"/>
        </authorList>
    </citation>
    <scope>IDENTIFICATION</scope>
</reference>
<name>A0A4X2M3L1_VOMUR</name>
<dbReference type="GeneTree" id="ENSGT00940000161468"/>
<dbReference type="GO" id="GO:0046549">
    <property type="term" value="P:retinal cone cell development"/>
    <property type="evidence" value="ECO:0007669"/>
    <property type="project" value="Ensembl"/>
</dbReference>
<dbReference type="GO" id="GO:0005509">
    <property type="term" value="F:calcium ion binding"/>
    <property type="evidence" value="ECO:0007669"/>
    <property type="project" value="InterPro"/>
</dbReference>
<dbReference type="GO" id="GO:0007601">
    <property type="term" value="P:visual perception"/>
    <property type="evidence" value="ECO:0007669"/>
    <property type="project" value="Ensembl"/>
</dbReference>
<dbReference type="Ensembl" id="ENSVURT00010036871.1">
    <property type="protein sequence ID" value="ENSVURP00010032384.1"/>
    <property type="gene ID" value="ENSVURG00010024706.1"/>
</dbReference>
<dbReference type="InterPro" id="IPR011992">
    <property type="entry name" value="EF-hand-dom_pair"/>
</dbReference>
<feature type="compositionally biased region" description="Basic and acidic residues" evidence="4">
    <location>
        <begin position="55"/>
        <end position="70"/>
    </location>
</feature>
<reference evidence="6" key="2">
    <citation type="submission" date="2025-08" db="UniProtKB">
        <authorList>
            <consortium name="Ensembl"/>
        </authorList>
    </citation>
    <scope>IDENTIFICATION</scope>
</reference>
<dbReference type="GO" id="GO:0007602">
    <property type="term" value="P:phototransduction"/>
    <property type="evidence" value="ECO:0007669"/>
    <property type="project" value="Ensembl"/>
</dbReference>
<dbReference type="PANTHER" id="PTHR45917">
    <property type="entry name" value="CALCIUM-BINDING PROTEIN 1-RELATED"/>
    <property type="match status" value="1"/>
</dbReference>
<dbReference type="InterPro" id="IPR018247">
    <property type="entry name" value="EF_Hand_1_Ca_BS"/>
</dbReference>
<dbReference type="GO" id="GO:0098793">
    <property type="term" value="C:presynapse"/>
    <property type="evidence" value="ECO:0007669"/>
    <property type="project" value="UniProtKB-SubCell"/>
</dbReference>
<gene>
    <name evidence="6" type="primary">CABP4</name>
</gene>
<dbReference type="PROSITE" id="PS00018">
    <property type="entry name" value="EF_HAND_1"/>
    <property type="match status" value="2"/>
</dbReference>
<accession>A0A4X2M3L1</accession>
<feature type="domain" description="EF-hand" evidence="5">
    <location>
        <begin position="124"/>
        <end position="159"/>
    </location>
</feature>
<keyword evidence="1" id="KW-0479">Metal-binding</keyword>
<evidence type="ECO:0000313" key="7">
    <source>
        <dbReference type="Proteomes" id="UP000314987"/>
    </source>
</evidence>
<evidence type="ECO:0000256" key="1">
    <source>
        <dbReference type="ARBA" id="ARBA00022723"/>
    </source>
</evidence>
<dbReference type="STRING" id="29139.ENSVURP00010032384"/>
<dbReference type="InterPro" id="IPR043582">
    <property type="entry name" value="CaBP1/2/4/5"/>
</dbReference>
<dbReference type="GO" id="GO:0005829">
    <property type="term" value="C:cytosol"/>
    <property type="evidence" value="ECO:0007669"/>
    <property type="project" value="Ensembl"/>
</dbReference>
<dbReference type="SMART" id="SM00054">
    <property type="entry name" value="EFh"/>
    <property type="match status" value="3"/>
</dbReference>
<evidence type="ECO:0000256" key="4">
    <source>
        <dbReference type="SAM" id="MobiDB-lite"/>
    </source>
</evidence>
<feature type="compositionally biased region" description="Basic residues" evidence="4">
    <location>
        <begin position="86"/>
        <end position="95"/>
    </location>
</feature>